<dbReference type="InterPro" id="IPR005532">
    <property type="entry name" value="SUMF_dom"/>
</dbReference>
<evidence type="ECO:0000313" key="2">
    <source>
        <dbReference type="EMBL" id="MCD1655336.1"/>
    </source>
</evidence>
<proteinExistence type="predicted"/>
<dbReference type="Proteomes" id="UP001198163">
    <property type="component" value="Unassembled WGS sequence"/>
</dbReference>
<dbReference type="InterPro" id="IPR051043">
    <property type="entry name" value="Sulfatase_Mod_Factor_Kinase"/>
</dbReference>
<dbReference type="Pfam" id="PF03781">
    <property type="entry name" value="FGE-sulfatase"/>
    <property type="match status" value="1"/>
</dbReference>
<keyword evidence="3" id="KW-1185">Reference proteome</keyword>
<accession>A0AAE3EJ03</accession>
<dbReference type="PANTHER" id="PTHR23150">
    <property type="entry name" value="SULFATASE MODIFYING FACTOR 1, 2"/>
    <property type="match status" value="1"/>
</dbReference>
<evidence type="ECO:0000313" key="3">
    <source>
        <dbReference type="Proteomes" id="UP001198163"/>
    </source>
</evidence>
<protein>
    <submittedName>
        <fullName evidence="2">Formylglycine-generating enzyme family protein</fullName>
    </submittedName>
</protein>
<name>A0AAE3EJ03_9SPIR</name>
<dbReference type="AlphaFoldDB" id="A0AAE3EJ03"/>
<reference evidence="2" key="1">
    <citation type="submission" date="2021-08" db="EMBL/GenBank/DDBJ databases">
        <title>Comparative analyses of Brucepasteria parasyntrophica and Teretinema zuelzerae.</title>
        <authorList>
            <person name="Song Y."/>
            <person name="Brune A."/>
        </authorList>
    </citation>
    <scope>NUCLEOTIDE SEQUENCE</scope>
    <source>
        <strain evidence="2">DSM 1903</strain>
    </source>
</reference>
<dbReference type="SUPFAM" id="SSF56436">
    <property type="entry name" value="C-type lectin-like"/>
    <property type="match status" value="1"/>
</dbReference>
<dbReference type="Gene3D" id="3.90.1580.10">
    <property type="entry name" value="paralog of FGE (formylglycine-generating enzyme)"/>
    <property type="match status" value="1"/>
</dbReference>
<evidence type="ECO:0000259" key="1">
    <source>
        <dbReference type="Pfam" id="PF03781"/>
    </source>
</evidence>
<comment type="caution">
    <text evidence="2">The sequence shown here is derived from an EMBL/GenBank/DDBJ whole genome shotgun (WGS) entry which is preliminary data.</text>
</comment>
<dbReference type="GO" id="GO:0120147">
    <property type="term" value="F:formylglycine-generating oxidase activity"/>
    <property type="evidence" value="ECO:0007669"/>
    <property type="project" value="TreeGrafter"/>
</dbReference>
<dbReference type="InterPro" id="IPR042095">
    <property type="entry name" value="SUMF_sf"/>
</dbReference>
<dbReference type="EMBL" id="JAINWA010000003">
    <property type="protein sequence ID" value="MCD1655336.1"/>
    <property type="molecule type" value="Genomic_DNA"/>
</dbReference>
<gene>
    <name evidence="2" type="ORF">K7J14_11590</name>
</gene>
<dbReference type="InterPro" id="IPR016187">
    <property type="entry name" value="CTDL_fold"/>
</dbReference>
<sequence>MKRVHLIGIAVGAVFLFTSASPDKKPAGGIRSEAIGALALVPAGEFSRDGVEGNESVVARAFYLAEKEITYPQFRDATGMTVANNSMSGAPAKYLNWYHALIFCNSASLKEGLEPVYSIAGSSDPAQWLSLVGGRLPTGHSKDARLSPVEADWDADGYRLPTEMEWTWAAMGARDSGEGYRKPFSGSDGTNKVEDYAWVFSNALRVSQTAGTRLPNELGLFDMSGNVMEWCWDWYAAYPAGRVSSDSVAGRGPGAGAGRVLRGGSCWDDLTALDYRCGSDPFDQDSYVGFRVARNCPAK</sequence>
<feature type="domain" description="Sulfatase-modifying factor enzyme-like" evidence="1">
    <location>
        <begin position="60"/>
        <end position="294"/>
    </location>
</feature>
<organism evidence="2 3">
    <name type="scientific">Teretinema zuelzerae</name>
    <dbReference type="NCBI Taxonomy" id="156"/>
    <lineage>
        <taxon>Bacteria</taxon>
        <taxon>Pseudomonadati</taxon>
        <taxon>Spirochaetota</taxon>
        <taxon>Spirochaetia</taxon>
        <taxon>Spirochaetales</taxon>
        <taxon>Treponemataceae</taxon>
        <taxon>Teretinema</taxon>
    </lineage>
</organism>
<dbReference type="RefSeq" id="WP_230756347.1">
    <property type="nucleotide sequence ID" value="NZ_JAINWA010000003.1"/>
</dbReference>
<dbReference type="PANTHER" id="PTHR23150:SF19">
    <property type="entry name" value="FORMYLGLYCINE-GENERATING ENZYME"/>
    <property type="match status" value="1"/>
</dbReference>